<reference evidence="1" key="1">
    <citation type="journal article" date="2021" name="Nat. Commun.">
        <title>Genetic determinants of endophytism in the Arabidopsis root mycobiome.</title>
        <authorList>
            <person name="Mesny F."/>
            <person name="Miyauchi S."/>
            <person name="Thiergart T."/>
            <person name="Pickel B."/>
            <person name="Atanasova L."/>
            <person name="Karlsson M."/>
            <person name="Huettel B."/>
            <person name="Barry K.W."/>
            <person name="Haridas S."/>
            <person name="Chen C."/>
            <person name="Bauer D."/>
            <person name="Andreopoulos W."/>
            <person name="Pangilinan J."/>
            <person name="LaButti K."/>
            <person name="Riley R."/>
            <person name="Lipzen A."/>
            <person name="Clum A."/>
            <person name="Drula E."/>
            <person name="Henrissat B."/>
            <person name="Kohler A."/>
            <person name="Grigoriev I.V."/>
            <person name="Martin F.M."/>
            <person name="Hacquard S."/>
        </authorList>
    </citation>
    <scope>NUCLEOTIDE SEQUENCE</scope>
    <source>
        <strain evidence="1">MPI-SDFR-AT-0073</strain>
    </source>
</reference>
<evidence type="ECO:0000313" key="2">
    <source>
        <dbReference type="Proteomes" id="UP000758603"/>
    </source>
</evidence>
<evidence type="ECO:0000313" key="1">
    <source>
        <dbReference type="EMBL" id="KAH6653614.1"/>
    </source>
</evidence>
<dbReference type="GeneID" id="70132059"/>
<proteinExistence type="predicted"/>
<name>A0A9P8ZY29_9PEZI</name>
<dbReference type="AlphaFoldDB" id="A0A9P8ZY29"/>
<gene>
    <name evidence="1" type="ORF">BKA67DRAFT_570569</name>
</gene>
<dbReference type="Proteomes" id="UP000758603">
    <property type="component" value="Unassembled WGS sequence"/>
</dbReference>
<organism evidence="1 2">
    <name type="scientific">Truncatella angustata</name>
    <dbReference type="NCBI Taxonomy" id="152316"/>
    <lineage>
        <taxon>Eukaryota</taxon>
        <taxon>Fungi</taxon>
        <taxon>Dikarya</taxon>
        <taxon>Ascomycota</taxon>
        <taxon>Pezizomycotina</taxon>
        <taxon>Sordariomycetes</taxon>
        <taxon>Xylariomycetidae</taxon>
        <taxon>Amphisphaeriales</taxon>
        <taxon>Sporocadaceae</taxon>
        <taxon>Truncatella</taxon>
    </lineage>
</organism>
<comment type="caution">
    <text evidence="1">The sequence shown here is derived from an EMBL/GenBank/DDBJ whole genome shotgun (WGS) entry which is preliminary data.</text>
</comment>
<protein>
    <submittedName>
        <fullName evidence="1">Uncharacterized protein</fullName>
    </submittedName>
</protein>
<dbReference type="RefSeq" id="XP_045957891.1">
    <property type="nucleotide sequence ID" value="XM_046103167.1"/>
</dbReference>
<keyword evidence="2" id="KW-1185">Reference proteome</keyword>
<sequence length="59" mass="6523">MNSAVAGQRYHPLPPDIIAGMRSAKTDSATCTRCRLRTCSKRSRADAETQFLDLGLWPT</sequence>
<dbReference type="EMBL" id="JAGPXC010000005">
    <property type="protein sequence ID" value="KAH6653614.1"/>
    <property type="molecule type" value="Genomic_DNA"/>
</dbReference>
<accession>A0A9P8ZY29</accession>